<feature type="transmembrane region" description="Helical" evidence="10">
    <location>
        <begin position="1001"/>
        <end position="1027"/>
    </location>
</feature>
<comment type="similarity">
    <text evidence="2">Belongs to the resistance-nodulation-cell division (RND) (TC 2.A.6) family.</text>
</comment>
<protein>
    <submittedName>
        <fullName evidence="11">Multidrug transporter AcrB</fullName>
    </submittedName>
</protein>
<dbReference type="Pfam" id="PF00873">
    <property type="entry name" value="ACR_tran"/>
    <property type="match status" value="1"/>
</dbReference>
<evidence type="ECO:0000256" key="4">
    <source>
        <dbReference type="ARBA" id="ARBA00022475"/>
    </source>
</evidence>
<proteinExistence type="inferred from homology"/>
<dbReference type="Gene3D" id="3.30.70.1320">
    <property type="entry name" value="Multidrug efflux transporter AcrB pore domain like"/>
    <property type="match status" value="1"/>
</dbReference>
<feature type="transmembrane region" description="Helical" evidence="10">
    <location>
        <begin position="973"/>
        <end position="995"/>
    </location>
</feature>
<dbReference type="GO" id="GO:0015562">
    <property type="term" value="F:efflux transmembrane transporter activity"/>
    <property type="evidence" value="ECO:0007669"/>
    <property type="project" value="InterPro"/>
</dbReference>
<organism evidence="11 12">
    <name type="scientific">Spirosoma montaniterrae</name>
    <dbReference type="NCBI Taxonomy" id="1178516"/>
    <lineage>
        <taxon>Bacteria</taxon>
        <taxon>Pseudomonadati</taxon>
        <taxon>Bacteroidota</taxon>
        <taxon>Cytophagia</taxon>
        <taxon>Cytophagales</taxon>
        <taxon>Cytophagaceae</taxon>
        <taxon>Spirosoma</taxon>
    </lineage>
</organism>
<evidence type="ECO:0000313" key="12">
    <source>
        <dbReference type="Proteomes" id="UP000187941"/>
    </source>
</evidence>
<evidence type="ECO:0000256" key="5">
    <source>
        <dbReference type="ARBA" id="ARBA00022519"/>
    </source>
</evidence>
<evidence type="ECO:0000256" key="3">
    <source>
        <dbReference type="ARBA" id="ARBA00022448"/>
    </source>
</evidence>
<dbReference type="PANTHER" id="PTHR32063">
    <property type="match status" value="1"/>
</dbReference>
<dbReference type="PANTHER" id="PTHR32063:SF9">
    <property type="entry name" value="SIMILAR TO MULTIDRUG RESISTANCE PROTEIN MEXB"/>
    <property type="match status" value="1"/>
</dbReference>
<dbReference type="GO" id="GO:0042910">
    <property type="term" value="F:xenobiotic transmembrane transporter activity"/>
    <property type="evidence" value="ECO:0007669"/>
    <property type="project" value="TreeGrafter"/>
</dbReference>
<keyword evidence="7 10" id="KW-1133">Transmembrane helix</keyword>
<feature type="transmembrane region" description="Helical" evidence="10">
    <location>
        <begin position="342"/>
        <end position="361"/>
    </location>
</feature>
<sequence>MFNTFIKRPLLSTAISVLIVLLGVLALTGLPVTQFPDIVPPSVTVTSRYTGASADVCVKAVATPLERAINGVPGMTYMTSISGNDGTTLITVFFQVGTDPDLAAVNVQNRVTTVLDELPEEVIKAGVVTEKEVNSMLLYLNIVSDDPTVDEKFIYNFADINILAELKRIDGVGFAAIMGNRDYSMRVWLKPDRMTVYEVSADEVVAAIRRQNVEAAPGKAGESADRDPQTLQYVLRYTGKFFEPKQYENLVLRANPDGSLLRLKDVANVEFGSVDYGVLSKTDGRPSAAIMLKQRPGSNARQVIANVKARMADLKESSFPPGMTYNYAYDVSRFLDASINEVLHTLFEAFILVFIIVFLFLQDWRSTLICALAVPVALVGTFAFMSTIGFSINLLTLFALVLAIGIVVDNAIVVVEAVHARMEEDGLSPRAATFAAMSDIAGAIVSITLVMSAVFIPVAFMSGPVGIFYRQFSLTLAISIVISGVNALTLTPALCALLLRPMHGEKKGLLGRFFARFNRGYEWVAGRYQGVLRRIVNRGAVTWGLLLAFVLGTWGMATILPGGFIPTEDQGMIYVSVTTPPGATVSRTERVLDAIEAVASEEEAVENVSTLAGYSLLTDGAGASYGMGMINLKPWDERAESMQTLIAQLEEKTRHITDATIQFFPPPTVPGFGNASGFELRLLDRGKSGDLQKTATTSQQFIDTLKKRPEIGSAFTSFDPSFPQYLLHVDQEKAAQQGVSIDNAMSSLQTLMGSYYASNFIRFGQMYKVMVQADPSYRTKPDDLLAMRVKNEQGEMVPYTNFVRLERVYGPEQLTRYNMYTSAMINGEAAPGYSSGDAIRAIQEVAAEVLPKGFGYEWSGMTREEIISGDQALYIFAICLVFVYILLMAQYESMLLPLSVLLSLPTGVFGSFALLYLMGLQNNIYAQVALVMLIGLLGKNAILIVEFANQRYKEGLPVVQAAIEGAVSRLRPILMTSFAFIAGLIPLCIASGAGALGNRSIGAAAAGGMFTGTVFGLFIIPGLFVFFTKLGERFGGKPTKDEEQPAHTTSLSTQSHVNGSPVHS</sequence>
<evidence type="ECO:0000256" key="9">
    <source>
        <dbReference type="SAM" id="MobiDB-lite"/>
    </source>
</evidence>
<feature type="transmembrane region" description="Helical" evidence="10">
    <location>
        <begin position="440"/>
        <end position="460"/>
    </location>
</feature>
<evidence type="ECO:0000256" key="1">
    <source>
        <dbReference type="ARBA" id="ARBA00004429"/>
    </source>
</evidence>
<feature type="compositionally biased region" description="Polar residues" evidence="9">
    <location>
        <begin position="1046"/>
        <end position="1064"/>
    </location>
</feature>
<feature type="transmembrane region" description="Helical" evidence="10">
    <location>
        <begin position="368"/>
        <end position="388"/>
    </location>
</feature>
<dbReference type="InterPro" id="IPR001036">
    <property type="entry name" value="Acrflvin-R"/>
</dbReference>
<evidence type="ECO:0000256" key="10">
    <source>
        <dbReference type="SAM" id="Phobius"/>
    </source>
</evidence>
<dbReference type="InterPro" id="IPR027463">
    <property type="entry name" value="AcrB_DN_DC_subdom"/>
</dbReference>
<dbReference type="SUPFAM" id="SSF82693">
    <property type="entry name" value="Multidrug efflux transporter AcrB pore domain, PN1, PN2, PC1 and PC2 subdomains"/>
    <property type="match status" value="3"/>
</dbReference>
<evidence type="ECO:0000256" key="7">
    <source>
        <dbReference type="ARBA" id="ARBA00022989"/>
    </source>
</evidence>
<gene>
    <name evidence="11" type="ORF">AWR27_07655</name>
</gene>
<keyword evidence="5" id="KW-0997">Cell inner membrane</keyword>
<keyword evidence="12" id="KW-1185">Reference proteome</keyword>
<name>A0A1P9WV15_9BACT</name>
<dbReference type="EMBL" id="CP014263">
    <property type="protein sequence ID" value="AQG79211.1"/>
    <property type="molecule type" value="Genomic_DNA"/>
</dbReference>
<keyword evidence="6 10" id="KW-0812">Transmembrane</keyword>
<keyword evidence="8 10" id="KW-0472">Membrane</keyword>
<dbReference type="Proteomes" id="UP000187941">
    <property type="component" value="Chromosome"/>
</dbReference>
<dbReference type="InterPro" id="IPR004764">
    <property type="entry name" value="MdtF-like"/>
</dbReference>
<dbReference type="NCBIfam" id="TIGR00915">
    <property type="entry name" value="2A0602"/>
    <property type="match status" value="1"/>
</dbReference>
<feature type="transmembrane region" description="Helical" evidence="10">
    <location>
        <begin position="394"/>
        <end position="419"/>
    </location>
</feature>
<keyword evidence="4" id="KW-1003">Cell membrane</keyword>
<evidence type="ECO:0000256" key="2">
    <source>
        <dbReference type="ARBA" id="ARBA00010942"/>
    </source>
</evidence>
<accession>A0A1P9WV15</accession>
<evidence type="ECO:0000256" key="8">
    <source>
        <dbReference type="ARBA" id="ARBA00023136"/>
    </source>
</evidence>
<dbReference type="Gene3D" id="1.20.1640.10">
    <property type="entry name" value="Multidrug efflux transporter AcrB transmembrane domain"/>
    <property type="match status" value="2"/>
</dbReference>
<dbReference type="RefSeq" id="WP_077130652.1">
    <property type="nucleotide sequence ID" value="NZ_CP014263.1"/>
</dbReference>
<dbReference type="SUPFAM" id="SSF82714">
    <property type="entry name" value="Multidrug efflux transporter AcrB TolC docking domain, DN and DC subdomains"/>
    <property type="match status" value="2"/>
</dbReference>
<feature type="transmembrane region" description="Helical" evidence="10">
    <location>
        <begin position="872"/>
        <end position="889"/>
    </location>
</feature>
<dbReference type="FunFam" id="1.20.1640.10:FF:000001">
    <property type="entry name" value="Efflux pump membrane transporter"/>
    <property type="match status" value="1"/>
</dbReference>
<dbReference type="AlphaFoldDB" id="A0A1P9WV15"/>
<evidence type="ECO:0000313" key="11">
    <source>
        <dbReference type="EMBL" id="AQG79211.1"/>
    </source>
</evidence>
<dbReference type="Gene3D" id="3.30.2090.10">
    <property type="entry name" value="Multidrug efflux transporter AcrB TolC docking domain, DN and DC subdomains"/>
    <property type="match status" value="2"/>
</dbReference>
<dbReference type="Gene3D" id="3.30.70.1440">
    <property type="entry name" value="Multidrug efflux transporter AcrB pore domain"/>
    <property type="match status" value="1"/>
</dbReference>
<feature type="transmembrane region" description="Helical" evidence="10">
    <location>
        <begin position="472"/>
        <end position="499"/>
    </location>
</feature>
<feature type="region of interest" description="Disordered" evidence="9">
    <location>
        <begin position="1037"/>
        <end position="1064"/>
    </location>
</feature>
<dbReference type="PRINTS" id="PR00702">
    <property type="entry name" value="ACRIFLAVINRP"/>
</dbReference>
<dbReference type="SUPFAM" id="SSF82866">
    <property type="entry name" value="Multidrug efflux transporter AcrB transmembrane domain"/>
    <property type="match status" value="2"/>
</dbReference>
<feature type="transmembrane region" description="Helical" evidence="10">
    <location>
        <begin position="924"/>
        <end position="945"/>
    </location>
</feature>
<feature type="transmembrane region" description="Helical" evidence="10">
    <location>
        <begin position="543"/>
        <end position="564"/>
    </location>
</feature>
<comment type="subcellular location">
    <subcellularLocation>
        <location evidence="1">Cell inner membrane</location>
        <topology evidence="1">Multi-pass membrane protein</topology>
    </subcellularLocation>
</comment>
<evidence type="ECO:0000256" key="6">
    <source>
        <dbReference type="ARBA" id="ARBA00022692"/>
    </source>
</evidence>
<dbReference type="GO" id="GO:0005886">
    <property type="term" value="C:plasma membrane"/>
    <property type="evidence" value="ECO:0007669"/>
    <property type="project" value="UniProtKB-SubCell"/>
</dbReference>
<dbReference type="KEGG" id="smon:AWR27_07655"/>
<keyword evidence="3" id="KW-0813">Transport</keyword>
<reference evidence="11 12" key="1">
    <citation type="submission" date="2016-01" db="EMBL/GenBank/DDBJ databases">
        <authorList>
            <person name="Oliw E.H."/>
        </authorList>
    </citation>
    <scope>NUCLEOTIDE SEQUENCE [LARGE SCALE GENOMIC DNA]</scope>
    <source>
        <strain evidence="11 12">DY10</strain>
    </source>
</reference>
<dbReference type="Gene3D" id="3.30.70.1430">
    <property type="entry name" value="Multidrug efflux transporter AcrB pore domain"/>
    <property type="match status" value="2"/>
</dbReference>
<dbReference type="OrthoDB" id="9758234at2"/>
<feature type="transmembrane region" description="Helical" evidence="10">
    <location>
        <begin position="896"/>
        <end position="918"/>
    </location>
</feature>
<dbReference type="STRING" id="1178516.AWR27_07655"/>
<dbReference type="GO" id="GO:0009636">
    <property type="term" value="P:response to toxic substance"/>
    <property type="evidence" value="ECO:0007669"/>
    <property type="project" value="UniProtKB-ARBA"/>
</dbReference>